<accession>A0A8C4WVR7</accession>
<feature type="chain" id="PRO_5034854354" evidence="1">
    <location>
        <begin position="16"/>
        <end position="244"/>
    </location>
</feature>
<organism evidence="2 3">
    <name type="scientific">Eptatretus burgeri</name>
    <name type="common">Inshore hagfish</name>
    <dbReference type="NCBI Taxonomy" id="7764"/>
    <lineage>
        <taxon>Eukaryota</taxon>
        <taxon>Metazoa</taxon>
        <taxon>Chordata</taxon>
        <taxon>Craniata</taxon>
        <taxon>Vertebrata</taxon>
        <taxon>Cyclostomata</taxon>
        <taxon>Myxini</taxon>
        <taxon>Myxiniformes</taxon>
        <taxon>Myxinidae</taxon>
        <taxon>Eptatretinae</taxon>
        <taxon>Eptatretus</taxon>
    </lineage>
</organism>
<sequence length="244" mass="27585">MMMLAIAFHIANITAGNVMVRASDTDVLVILIVALGQQRREVRSMANIIMDCGMGNSDCALLPPSRRTLDMKIQRTQLAVQNVAVLYGDVEEKLHELVTLSNSHLHCLDYLMTFLPLQQKASEIQKWMDGEGESCLKQTDSLPDSLENMQISHKKFQDFYTVAKQHCDEAAILLSEAESRSPDHSRRLAKEVAAIEAFRKRANAFRSRLEARQGQMDKALRLYTFLDKVSTLVTQHQVSFTFVL</sequence>
<protein>
    <submittedName>
        <fullName evidence="2">Uncharacterized protein</fullName>
    </submittedName>
</protein>
<dbReference type="Gene3D" id="1.20.58.60">
    <property type="match status" value="1"/>
</dbReference>
<dbReference type="PANTHER" id="PTHR45845">
    <property type="entry name" value="RHO GUANINE NUCLEOTIDE EXCHANGE FACTOR-RELATED"/>
    <property type="match status" value="1"/>
</dbReference>
<dbReference type="InterPro" id="IPR052231">
    <property type="entry name" value="Rho_GEF_signaling-related"/>
</dbReference>
<dbReference type="AlphaFoldDB" id="A0A8C4WVR7"/>
<proteinExistence type="predicted"/>
<reference evidence="2" key="1">
    <citation type="submission" date="2025-08" db="UniProtKB">
        <authorList>
            <consortium name="Ensembl"/>
        </authorList>
    </citation>
    <scope>IDENTIFICATION</scope>
</reference>
<dbReference type="SUPFAM" id="SSF46966">
    <property type="entry name" value="Spectrin repeat"/>
    <property type="match status" value="1"/>
</dbReference>
<dbReference type="Proteomes" id="UP000694388">
    <property type="component" value="Unplaced"/>
</dbReference>
<keyword evidence="1" id="KW-0732">Signal</keyword>
<feature type="signal peptide" evidence="1">
    <location>
        <begin position="1"/>
        <end position="15"/>
    </location>
</feature>
<dbReference type="Ensembl" id="ENSEBUT00000014514.1">
    <property type="protein sequence ID" value="ENSEBUP00000013938.1"/>
    <property type="gene ID" value="ENSEBUG00000008793.1"/>
</dbReference>
<name>A0A8C4WVR7_EPTBU</name>
<dbReference type="PANTHER" id="PTHR45845:SF3">
    <property type="entry name" value="PURATROPHIN-1-LIKE, ISOFORM A"/>
    <property type="match status" value="1"/>
</dbReference>
<evidence type="ECO:0000313" key="2">
    <source>
        <dbReference type="Ensembl" id="ENSEBUP00000013938.1"/>
    </source>
</evidence>
<reference evidence="2" key="2">
    <citation type="submission" date="2025-09" db="UniProtKB">
        <authorList>
            <consortium name="Ensembl"/>
        </authorList>
    </citation>
    <scope>IDENTIFICATION</scope>
</reference>
<evidence type="ECO:0000313" key="3">
    <source>
        <dbReference type="Proteomes" id="UP000694388"/>
    </source>
</evidence>
<keyword evidence="3" id="KW-1185">Reference proteome</keyword>
<evidence type="ECO:0000256" key="1">
    <source>
        <dbReference type="SAM" id="SignalP"/>
    </source>
</evidence>